<dbReference type="Proteomes" id="UP000740727">
    <property type="component" value="Unassembled WGS sequence"/>
</dbReference>
<accession>A0A965GCC4</accession>
<feature type="transmembrane region" description="Helical" evidence="3">
    <location>
        <begin position="103"/>
        <end position="122"/>
    </location>
</feature>
<feature type="transmembrane region" description="Helical" evidence="3">
    <location>
        <begin position="253"/>
        <end position="271"/>
    </location>
</feature>
<evidence type="ECO:0000256" key="1">
    <source>
        <dbReference type="ARBA" id="ARBA00012528"/>
    </source>
</evidence>
<comment type="catalytic activity">
    <reaction evidence="2">
        <text>2 GTP = 3',3'-c-di-GMP + 2 diphosphate</text>
        <dbReference type="Rhea" id="RHEA:24898"/>
        <dbReference type="ChEBI" id="CHEBI:33019"/>
        <dbReference type="ChEBI" id="CHEBI:37565"/>
        <dbReference type="ChEBI" id="CHEBI:58805"/>
        <dbReference type="EC" id="2.7.7.65"/>
    </reaction>
</comment>
<keyword evidence="3" id="KW-0812">Transmembrane</keyword>
<dbReference type="PROSITE" id="PS50887">
    <property type="entry name" value="GGDEF"/>
    <property type="match status" value="1"/>
</dbReference>
<organism evidence="5 6">
    <name type="scientific">Candidatus Fonsibacter lacus</name>
    <dbReference type="NCBI Taxonomy" id="2576439"/>
    <lineage>
        <taxon>Bacteria</taxon>
        <taxon>Pseudomonadati</taxon>
        <taxon>Pseudomonadota</taxon>
        <taxon>Alphaproteobacteria</taxon>
        <taxon>Candidatus Pelagibacterales</taxon>
        <taxon>Candidatus Pelagibacterales incertae sedis</taxon>
        <taxon>Candidatus Fonsibacter</taxon>
    </lineage>
</organism>
<evidence type="ECO:0000256" key="2">
    <source>
        <dbReference type="ARBA" id="ARBA00034247"/>
    </source>
</evidence>
<feature type="transmembrane region" description="Helical" evidence="3">
    <location>
        <begin position="76"/>
        <end position="91"/>
    </location>
</feature>
<feature type="domain" description="GGDEF" evidence="4">
    <location>
        <begin position="309"/>
        <end position="428"/>
    </location>
</feature>
<evidence type="ECO:0000256" key="3">
    <source>
        <dbReference type="SAM" id="Phobius"/>
    </source>
</evidence>
<dbReference type="GO" id="GO:0052621">
    <property type="term" value="F:diguanylate cyclase activity"/>
    <property type="evidence" value="ECO:0007669"/>
    <property type="project" value="UniProtKB-EC"/>
</dbReference>
<dbReference type="InterPro" id="IPR043128">
    <property type="entry name" value="Rev_trsase/Diguanyl_cyclase"/>
</dbReference>
<name>A0A965GCC4_9PROT</name>
<proteinExistence type="predicted"/>
<dbReference type="Pfam" id="PF00990">
    <property type="entry name" value="GGDEF"/>
    <property type="match status" value="1"/>
</dbReference>
<reference evidence="5" key="1">
    <citation type="submission" date="2018-10" db="EMBL/GenBank/DDBJ databases">
        <title>Iterative Subtractive Binning of Freshwater Chronoseries Metagenomes Recovers Nearly Complete Genomes from over Four Hundred Novel Species.</title>
        <authorList>
            <person name="Rodriguez-R L.M."/>
            <person name="Tsementzi D."/>
            <person name="Luo C."/>
            <person name="Konstantinidis K.T."/>
        </authorList>
    </citation>
    <scope>NUCLEOTIDE SEQUENCE</scope>
    <source>
        <strain evidence="5">WB5_2A_028</strain>
    </source>
</reference>
<dbReference type="SMART" id="SM00267">
    <property type="entry name" value="GGDEF"/>
    <property type="match status" value="1"/>
</dbReference>
<dbReference type="InterPro" id="IPR000160">
    <property type="entry name" value="GGDEF_dom"/>
</dbReference>
<dbReference type="CDD" id="cd01949">
    <property type="entry name" value="GGDEF"/>
    <property type="match status" value="1"/>
</dbReference>
<evidence type="ECO:0000313" key="5">
    <source>
        <dbReference type="EMBL" id="NBR93513.1"/>
    </source>
</evidence>
<feature type="transmembrane region" description="Helical" evidence="3">
    <location>
        <begin position="164"/>
        <end position="184"/>
    </location>
</feature>
<keyword evidence="3" id="KW-1133">Transmembrane helix</keyword>
<dbReference type="PANTHER" id="PTHR45138">
    <property type="entry name" value="REGULATORY COMPONENTS OF SENSORY TRANSDUCTION SYSTEM"/>
    <property type="match status" value="1"/>
</dbReference>
<dbReference type="EMBL" id="RFXN01000008">
    <property type="protein sequence ID" value="NBR93513.1"/>
    <property type="molecule type" value="Genomic_DNA"/>
</dbReference>
<keyword evidence="3" id="KW-0472">Membrane</keyword>
<dbReference type="AlphaFoldDB" id="A0A965GCC4"/>
<dbReference type="SUPFAM" id="SSF55073">
    <property type="entry name" value="Nucleotide cyclase"/>
    <property type="match status" value="1"/>
</dbReference>
<dbReference type="EC" id="2.7.7.65" evidence="1"/>
<dbReference type="PANTHER" id="PTHR45138:SF9">
    <property type="entry name" value="DIGUANYLATE CYCLASE DGCM-RELATED"/>
    <property type="match status" value="1"/>
</dbReference>
<feature type="transmembrane region" description="Helical" evidence="3">
    <location>
        <begin position="222"/>
        <end position="241"/>
    </location>
</feature>
<comment type="caution">
    <text evidence="5">The sequence shown here is derived from an EMBL/GenBank/DDBJ whole genome shotgun (WGS) entry which is preliminary data.</text>
</comment>
<dbReference type="InterPro" id="IPR050469">
    <property type="entry name" value="Diguanylate_Cyclase"/>
</dbReference>
<dbReference type="Gene3D" id="3.30.70.270">
    <property type="match status" value="1"/>
</dbReference>
<gene>
    <name evidence="5" type="ORF">EBT44_01425</name>
</gene>
<feature type="transmembrane region" description="Helical" evidence="3">
    <location>
        <begin position="134"/>
        <end position="157"/>
    </location>
</feature>
<feature type="transmembrane region" description="Helical" evidence="3">
    <location>
        <begin position="190"/>
        <end position="210"/>
    </location>
</feature>
<dbReference type="InterPro" id="IPR029787">
    <property type="entry name" value="Nucleotide_cyclase"/>
</dbReference>
<dbReference type="NCBIfam" id="TIGR00254">
    <property type="entry name" value="GGDEF"/>
    <property type="match status" value="1"/>
</dbReference>
<sequence length="428" mass="47602">MSRLLRFLPVWVGLIHLVGAITEAGNSFLWDVLLYNAILTCSAIWAAWKREWIIATAISCWTLGSIFSSYSQWSGVGYLLLYPLLFFYILRSQQLKALTKSQILDSLIITLGISSLLTSVALSATSNARSSLEVFLLTFYPIGDLLLIASLVVIGIRNGITREYFVMMSAIVIFTLSDVGYLWLFSNDRYVVGSLVDEGWLLALLLTATFPKLIQHRTRALNTYPAIFLALGLSLSILGWYSLSPKQNSELALLPAVITLLLAFIRMAVALEEAEQGKIHKELAVTDELTGVGNRREFFTRLEALPRDGSWELLLLDLNRFKEVNDLHGHSAGDLVLREVAHRFQAVLTTSSYLARLGGDEFAALIERQGQSVDELVERLHRCLTTPIYVGHHPLLLTVSVGTTAITSAENPLEQADGQMYVAKRSTH</sequence>
<evidence type="ECO:0000259" key="4">
    <source>
        <dbReference type="PROSITE" id="PS50887"/>
    </source>
</evidence>
<protein>
    <recommendedName>
        <fullName evidence="1">diguanylate cyclase</fullName>
        <ecNumber evidence="1">2.7.7.65</ecNumber>
    </recommendedName>
</protein>
<evidence type="ECO:0000313" key="6">
    <source>
        <dbReference type="Proteomes" id="UP000740727"/>
    </source>
</evidence>